<dbReference type="Proteomes" id="UP000243342">
    <property type="component" value="Unassembled WGS sequence"/>
</dbReference>
<dbReference type="Gene3D" id="1.20.1290.10">
    <property type="entry name" value="AhpD-like"/>
    <property type="match status" value="1"/>
</dbReference>
<evidence type="ECO:0000313" key="3">
    <source>
        <dbReference type="Proteomes" id="UP000243342"/>
    </source>
</evidence>
<keyword evidence="2" id="KW-0560">Oxidoreductase</keyword>
<evidence type="ECO:0000259" key="1">
    <source>
        <dbReference type="Pfam" id="PF02627"/>
    </source>
</evidence>
<reference evidence="2 3" key="1">
    <citation type="submission" date="2016-10" db="EMBL/GenBank/DDBJ databases">
        <title>Genome sequence of Streptomyces gilvigriseus MUSC 26.</title>
        <authorList>
            <person name="Lee L.-H."/>
            <person name="Ser H.-L."/>
        </authorList>
    </citation>
    <scope>NUCLEOTIDE SEQUENCE [LARGE SCALE GENOMIC DNA]</scope>
    <source>
        <strain evidence="2 3">MUSC 26</strain>
    </source>
</reference>
<dbReference type="EMBL" id="MLCF01000066">
    <property type="protein sequence ID" value="OIV37027.1"/>
    <property type="molecule type" value="Genomic_DNA"/>
</dbReference>
<dbReference type="PANTHER" id="PTHR34846:SF10">
    <property type="entry name" value="CYTOPLASMIC PROTEIN"/>
    <property type="match status" value="1"/>
</dbReference>
<feature type="domain" description="Carboxymuconolactone decarboxylase-like" evidence="1">
    <location>
        <begin position="32"/>
        <end position="104"/>
    </location>
</feature>
<proteinExistence type="predicted"/>
<dbReference type="AlphaFoldDB" id="A0A1J7BEC4"/>
<dbReference type="RefSeq" id="WP_071657003.1">
    <property type="nucleotide sequence ID" value="NZ_MLCF01000066.1"/>
</dbReference>
<dbReference type="SUPFAM" id="SSF69118">
    <property type="entry name" value="AhpD-like"/>
    <property type="match status" value="1"/>
</dbReference>
<gene>
    <name evidence="2" type="ORF">BIV57_13120</name>
</gene>
<sequence length="171" mass="18111">MNATDTTPDGLTSRFSDPQQLVPELGDVGAALFKIIGNGAVPRSTIGLVHLRAGQLVANTYLTVLHTGNLRRAGVPEEKITAVASWPDAPYFTVAERVALELVEAVLTPTQAGERVPDELYARAAEHYDTTALATLAMAIGQVNFFIPLALIGRPLPGVSPAGQWRTAPAD</sequence>
<comment type="caution">
    <text evidence="2">The sequence shown here is derived from an EMBL/GenBank/DDBJ whole genome shotgun (WGS) entry which is preliminary data.</text>
</comment>
<keyword evidence="2" id="KW-0575">Peroxidase</keyword>
<dbReference type="InterPro" id="IPR029032">
    <property type="entry name" value="AhpD-like"/>
</dbReference>
<name>A0A1J7BEC4_9ACTN</name>
<dbReference type="PANTHER" id="PTHR34846">
    <property type="entry name" value="4-CARBOXYMUCONOLACTONE DECARBOXYLASE FAMILY PROTEIN (AFU_ORTHOLOGUE AFUA_6G11590)"/>
    <property type="match status" value="1"/>
</dbReference>
<evidence type="ECO:0000313" key="2">
    <source>
        <dbReference type="EMBL" id="OIV37027.1"/>
    </source>
</evidence>
<dbReference type="InterPro" id="IPR003779">
    <property type="entry name" value="CMD-like"/>
</dbReference>
<dbReference type="STRING" id="1428644.BIV57_13120"/>
<protein>
    <submittedName>
        <fullName evidence="2">Alkylhydroperoxidase</fullName>
    </submittedName>
</protein>
<dbReference type="GO" id="GO:0051920">
    <property type="term" value="F:peroxiredoxin activity"/>
    <property type="evidence" value="ECO:0007669"/>
    <property type="project" value="InterPro"/>
</dbReference>
<dbReference type="Pfam" id="PF02627">
    <property type="entry name" value="CMD"/>
    <property type="match status" value="1"/>
</dbReference>
<keyword evidence="3" id="KW-1185">Reference proteome</keyword>
<organism evidence="2 3">
    <name type="scientific">Mangrovactinospora gilvigrisea</name>
    <dbReference type="NCBI Taxonomy" id="1428644"/>
    <lineage>
        <taxon>Bacteria</taxon>
        <taxon>Bacillati</taxon>
        <taxon>Actinomycetota</taxon>
        <taxon>Actinomycetes</taxon>
        <taxon>Kitasatosporales</taxon>
        <taxon>Streptomycetaceae</taxon>
        <taxon>Mangrovactinospora</taxon>
    </lineage>
</organism>
<accession>A0A1J7BEC4</accession>
<dbReference type="OrthoDB" id="4543687at2"/>